<proteinExistence type="predicted"/>
<organism evidence="3 4">
    <name type="scientific">Mycena sanguinolenta</name>
    <dbReference type="NCBI Taxonomy" id="230812"/>
    <lineage>
        <taxon>Eukaryota</taxon>
        <taxon>Fungi</taxon>
        <taxon>Dikarya</taxon>
        <taxon>Basidiomycota</taxon>
        <taxon>Agaricomycotina</taxon>
        <taxon>Agaricomycetes</taxon>
        <taxon>Agaricomycetidae</taxon>
        <taxon>Agaricales</taxon>
        <taxon>Marasmiineae</taxon>
        <taxon>Mycenaceae</taxon>
        <taxon>Mycena</taxon>
    </lineage>
</organism>
<comment type="caution">
    <text evidence="3">The sequence shown here is derived from an EMBL/GenBank/DDBJ whole genome shotgun (WGS) entry which is preliminary data.</text>
</comment>
<name>A0A8H6Y305_9AGAR</name>
<keyword evidence="1" id="KW-0472">Membrane</keyword>
<evidence type="ECO:0000313" key="3">
    <source>
        <dbReference type="EMBL" id="KAF7351722.1"/>
    </source>
</evidence>
<dbReference type="OrthoDB" id="3242409at2759"/>
<dbReference type="Proteomes" id="UP000623467">
    <property type="component" value="Unassembled WGS sequence"/>
</dbReference>
<keyword evidence="1" id="KW-0812">Transmembrane</keyword>
<dbReference type="Pfam" id="PF20151">
    <property type="entry name" value="DUF6533"/>
    <property type="match status" value="1"/>
</dbReference>
<keyword evidence="4" id="KW-1185">Reference proteome</keyword>
<dbReference type="EMBL" id="JACAZH010000013">
    <property type="protein sequence ID" value="KAF7351722.1"/>
    <property type="molecule type" value="Genomic_DNA"/>
</dbReference>
<feature type="transmembrane region" description="Helical" evidence="1">
    <location>
        <begin position="195"/>
        <end position="213"/>
    </location>
</feature>
<sequence>MSDPILGDSSGLDYVTFASDHRIYCSFFLAGLTILLYDHILTLGMEVKYIWSSKLRPATCWFLAVRCVGLSASITMSVFYFGHMGQEVCVKMQLAWEVLLVIQEILIECTLGLRVLAVYGLNLWILTGLLGAGGVAASLALVSDITDCPILVSPSFEWAAVKYGHPQMLSAPGLAGCHTAIPRTSALRLAGAWEAQLVCDTLVFALTVRCAYIQRRMSLRYRGTLVERMVTDGGMYFGIIVLANLANLLTFYVGDVLLSGLLSWFTTSLSVTLLSRLMLNLHEAANVGIDTAEPNTMELESIGFQTVPTTIDARC</sequence>
<evidence type="ECO:0000259" key="2">
    <source>
        <dbReference type="Pfam" id="PF20151"/>
    </source>
</evidence>
<evidence type="ECO:0000313" key="4">
    <source>
        <dbReference type="Proteomes" id="UP000623467"/>
    </source>
</evidence>
<accession>A0A8H6Y305</accession>
<evidence type="ECO:0000256" key="1">
    <source>
        <dbReference type="SAM" id="Phobius"/>
    </source>
</evidence>
<feature type="domain" description="DUF6533" evidence="2">
    <location>
        <begin position="27"/>
        <end position="70"/>
    </location>
</feature>
<feature type="transmembrane region" description="Helical" evidence="1">
    <location>
        <begin position="123"/>
        <end position="142"/>
    </location>
</feature>
<reference evidence="3" key="1">
    <citation type="submission" date="2020-05" db="EMBL/GenBank/DDBJ databases">
        <title>Mycena genomes resolve the evolution of fungal bioluminescence.</title>
        <authorList>
            <person name="Tsai I.J."/>
        </authorList>
    </citation>
    <scope>NUCLEOTIDE SEQUENCE</scope>
    <source>
        <strain evidence="3">160909Yilan</strain>
    </source>
</reference>
<protein>
    <recommendedName>
        <fullName evidence="2">DUF6533 domain-containing protein</fullName>
    </recommendedName>
</protein>
<feature type="transmembrane region" description="Helical" evidence="1">
    <location>
        <begin position="21"/>
        <end position="40"/>
    </location>
</feature>
<feature type="transmembrane region" description="Helical" evidence="1">
    <location>
        <begin position="260"/>
        <end position="279"/>
    </location>
</feature>
<feature type="transmembrane region" description="Helical" evidence="1">
    <location>
        <begin position="61"/>
        <end position="82"/>
    </location>
</feature>
<gene>
    <name evidence="3" type="ORF">MSAN_01605400</name>
</gene>
<dbReference type="AlphaFoldDB" id="A0A8H6Y305"/>
<feature type="transmembrane region" description="Helical" evidence="1">
    <location>
        <begin position="234"/>
        <end position="254"/>
    </location>
</feature>
<keyword evidence="1" id="KW-1133">Transmembrane helix</keyword>
<dbReference type="InterPro" id="IPR045340">
    <property type="entry name" value="DUF6533"/>
</dbReference>